<feature type="binding site" evidence="2">
    <location>
        <begin position="236"/>
        <end position="237"/>
    </location>
    <ligand>
        <name>ATP</name>
        <dbReference type="ChEBI" id="CHEBI:30616"/>
    </ligand>
</feature>
<evidence type="ECO:0000313" key="5">
    <source>
        <dbReference type="Proteomes" id="UP000449846"/>
    </source>
</evidence>
<gene>
    <name evidence="4" type="ORF">GL300_16655</name>
</gene>
<dbReference type="PANTHER" id="PTHR13504:SF33">
    <property type="entry name" value="FIC FAMILY PROTEIN"/>
    <property type="match status" value="1"/>
</dbReference>
<dbReference type="OrthoDB" id="9813719at2"/>
<evidence type="ECO:0000313" key="4">
    <source>
        <dbReference type="EMBL" id="MTH60848.1"/>
    </source>
</evidence>
<dbReference type="EMBL" id="WMIG01000010">
    <property type="protein sequence ID" value="MTH60848.1"/>
    <property type="molecule type" value="Genomic_DNA"/>
</dbReference>
<dbReference type="PANTHER" id="PTHR13504">
    <property type="entry name" value="FIDO DOMAIN-CONTAINING PROTEIN DDB_G0283145"/>
    <property type="match status" value="1"/>
</dbReference>
<dbReference type="PROSITE" id="PS51459">
    <property type="entry name" value="FIDO"/>
    <property type="match status" value="1"/>
</dbReference>
<keyword evidence="2" id="KW-0547">Nucleotide-binding</keyword>
<dbReference type="Proteomes" id="UP000449846">
    <property type="component" value="Unassembled WGS sequence"/>
</dbReference>
<feature type="active site" evidence="1">
    <location>
        <position position="197"/>
    </location>
</feature>
<dbReference type="InterPro" id="IPR003812">
    <property type="entry name" value="Fido"/>
</dbReference>
<dbReference type="InterPro" id="IPR036597">
    <property type="entry name" value="Fido-like_dom_sf"/>
</dbReference>
<dbReference type="AlphaFoldDB" id="A0A844HP68"/>
<evidence type="ECO:0000256" key="1">
    <source>
        <dbReference type="PIRSR" id="PIRSR640198-1"/>
    </source>
</evidence>
<dbReference type="InterPro" id="IPR025230">
    <property type="entry name" value="DUF4172"/>
</dbReference>
<sequence length="361" mass="40557">MPWIWQSPSWPEFGYDAQIIEADLARATEVIGEISGMRQGLGAEEREELHLRQIVQEALGSFGIEGVLLDPAQLEVSVVASLKHRDRHAFSRRSDAIATLLLTAREDHAPITAETLWEWHRLLFFGMEVEDLGRWRESGIEIVRSATAGRHDVLFVAPPAERIPVEMARLLDWIAQEQRMPLAIKAAIAHLWFETIHPFADGNGRIGRALIEHIFAQARALPFSLSRQIEAEKRAYYEALQAGRRDDDNRIDATAFVLWFLQCLARAAEAARAEAQFLLARNRFFLRFAHRLHPRQENVLRKLFAQGPQRVAEGISARSYARIAGVSGPTATRDLNAIAATGALRRSDAGGRSTSYALMLD</sequence>
<protein>
    <submittedName>
        <fullName evidence="4">DUF4172 domain-containing protein</fullName>
    </submittedName>
</protein>
<evidence type="ECO:0000256" key="2">
    <source>
        <dbReference type="PIRSR" id="PIRSR640198-2"/>
    </source>
</evidence>
<proteinExistence type="predicted"/>
<keyword evidence="5" id="KW-1185">Reference proteome</keyword>
<reference evidence="4 5" key="1">
    <citation type="submission" date="2019-11" db="EMBL/GenBank/DDBJ databases">
        <authorList>
            <person name="Dong K."/>
        </authorList>
    </citation>
    <scope>NUCLEOTIDE SEQUENCE [LARGE SCALE GENOMIC DNA]</scope>
    <source>
        <strain evidence="4 5">NBRC 112902</strain>
    </source>
</reference>
<accession>A0A844HP68</accession>
<feature type="domain" description="Fido" evidence="3">
    <location>
        <begin position="111"/>
        <end position="262"/>
    </location>
</feature>
<organism evidence="4 5">
    <name type="scientific">Paracoccus litorisediminis</name>
    <dbReference type="NCBI Taxonomy" id="2006130"/>
    <lineage>
        <taxon>Bacteria</taxon>
        <taxon>Pseudomonadati</taxon>
        <taxon>Pseudomonadota</taxon>
        <taxon>Alphaproteobacteria</taxon>
        <taxon>Rhodobacterales</taxon>
        <taxon>Paracoccaceae</taxon>
        <taxon>Paracoccus</taxon>
    </lineage>
</organism>
<dbReference type="SUPFAM" id="SSF140931">
    <property type="entry name" value="Fic-like"/>
    <property type="match status" value="1"/>
</dbReference>
<dbReference type="RefSeq" id="WP_155040783.1">
    <property type="nucleotide sequence ID" value="NZ_JBHGCD010000017.1"/>
</dbReference>
<dbReference type="GO" id="GO:0005524">
    <property type="term" value="F:ATP binding"/>
    <property type="evidence" value="ECO:0007669"/>
    <property type="project" value="UniProtKB-KW"/>
</dbReference>
<dbReference type="InterPro" id="IPR040198">
    <property type="entry name" value="Fido_containing"/>
</dbReference>
<evidence type="ECO:0000259" key="3">
    <source>
        <dbReference type="PROSITE" id="PS51459"/>
    </source>
</evidence>
<dbReference type="Pfam" id="PF13776">
    <property type="entry name" value="DUF4172"/>
    <property type="match status" value="1"/>
</dbReference>
<dbReference type="Gene3D" id="1.10.3290.10">
    <property type="entry name" value="Fido-like domain"/>
    <property type="match status" value="1"/>
</dbReference>
<name>A0A844HP68_9RHOB</name>
<keyword evidence="2" id="KW-0067">ATP-binding</keyword>
<dbReference type="Pfam" id="PF02661">
    <property type="entry name" value="Fic"/>
    <property type="match status" value="1"/>
</dbReference>
<feature type="binding site" evidence="2">
    <location>
        <begin position="201"/>
        <end position="208"/>
    </location>
    <ligand>
        <name>ATP</name>
        <dbReference type="ChEBI" id="CHEBI:30616"/>
    </ligand>
</feature>
<comment type="caution">
    <text evidence="4">The sequence shown here is derived from an EMBL/GenBank/DDBJ whole genome shotgun (WGS) entry which is preliminary data.</text>
</comment>